<dbReference type="GO" id="GO:0030412">
    <property type="term" value="F:formimidoyltetrahydrofolate cyclodeaminase activity"/>
    <property type="evidence" value="ECO:0007669"/>
    <property type="project" value="UniProtKB-EC"/>
</dbReference>
<sequence>MRVKGQTVDQWLDELGSSAPAPGGGAAGALSAAMAAGLVEMVGNLSVGKGQDDAALRETVERAASLRRRAAELADEDAEVFTAVLAAYKLPRADEAEKAARRSAIDLALVGAARVPLEVATVAAEVVRLCTGIAPLSNPNVLSDVAVSAAAARAAVDSSVVNVEVNLALIKDATARTELTTALRPYASGDVQGEAERVLGEVRRRITA</sequence>
<accession>A0A6J4HAW8</accession>
<dbReference type="AlphaFoldDB" id="A0A6J4HAW8"/>
<dbReference type="Gene3D" id="1.20.120.680">
    <property type="entry name" value="Formiminotetrahydrofolate cyclodeaminase monomer, up-and-down helical bundle"/>
    <property type="match status" value="1"/>
</dbReference>
<dbReference type="InterPro" id="IPR036178">
    <property type="entry name" value="Formintransfe-cycloase-like_sf"/>
</dbReference>
<reference evidence="2" key="1">
    <citation type="submission" date="2020-02" db="EMBL/GenBank/DDBJ databases">
        <authorList>
            <person name="Meier V. D."/>
        </authorList>
    </citation>
    <scope>NUCLEOTIDE SEQUENCE</scope>
    <source>
        <strain evidence="2">AVDCRST_MAG41</strain>
    </source>
</reference>
<dbReference type="SUPFAM" id="SSF101262">
    <property type="entry name" value="Methenyltetrahydrofolate cyclohydrolase-like"/>
    <property type="match status" value="1"/>
</dbReference>
<keyword evidence="2" id="KW-0456">Lyase</keyword>
<dbReference type="InterPro" id="IPR007044">
    <property type="entry name" value="Cyclodeamin/CycHdrlase"/>
</dbReference>
<gene>
    <name evidence="2" type="ORF">AVDCRST_MAG41-322</name>
</gene>
<protein>
    <submittedName>
        <fullName evidence="2">Formiminotetrahydrofolate cyclodeaminase</fullName>
        <ecNumber evidence="2">4.3.1.4</ecNumber>
    </submittedName>
</protein>
<feature type="domain" description="Cyclodeaminase/cyclohydrolase" evidence="1">
    <location>
        <begin position="7"/>
        <end position="182"/>
    </location>
</feature>
<evidence type="ECO:0000259" key="1">
    <source>
        <dbReference type="Pfam" id="PF04961"/>
    </source>
</evidence>
<evidence type="ECO:0000313" key="2">
    <source>
        <dbReference type="EMBL" id="CAA9217160.1"/>
    </source>
</evidence>
<organism evidence="2">
    <name type="scientific">uncultured Mycobacteriales bacterium</name>
    <dbReference type="NCBI Taxonomy" id="581187"/>
    <lineage>
        <taxon>Bacteria</taxon>
        <taxon>Bacillati</taxon>
        <taxon>Actinomycetota</taxon>
        <taxon>Actinomycetes</taxon>
        <taxon>Mycobacteriales</taxon>
        <taxon>environmental samples</taxon>
    </lineage>
</organism>
<proteinExistence type="predicted"/>
<dbReference type="EMBL" id="CADCTP010000025">
    <property type="protein sequence ID" value="CAA9217160.1"/>
    <property type="molecule type" value="Genomic_DNA"/>
</dbReference>
<name>A0A6J4HAW8_9ACTN</name>
<dbReference type="EC" id="4.3.1.4" evidence="2"/>
<dbReference type="Pfam" id="PF04961">
    <property type="entry name" value="FTCD_C"/>
    <property type="match status" value="1"/>
</dbReference>